<reference evidence="3" key="1">
    <citation type="submission" date="2017-02" db="UniProtKB">
        <authorList>
            <consortium name="WormBaseParasite"/>
        </authorList>
    </citation>
    <scope>IDENTIFICATION</scope>
</reference>
<dbReference type="AlphaFoldDB" id="A0A0N4UVH0"/>
<name>A0A0N4UVH0_ENTVE</name>
<organism evidence="3">
    <name type="scientific">Enterobius vermicularis</name>
    <name type="common">Human pinworm</name>
    <dbReference type="NCBI Taxonomy" id="51028"/>
    <lineage>
        <taxon>Eukaryota</taxon>
        <taxon>Metazoa</taxon>
        <taxon>Ecdysozoa</taxon>
        <taxon>Nematoda</taxon>
        <taxon>Chromadorea</taxon>
        <taxon>Rhabditida</taxon>
        <taxon>Spirurina</taxon>
        <taxon>Oxyuridomorpha</taxon>
        <taxon>Oxyuroidea</taxon>
        <taxon>Oxyuridae</taxon>
        <taxon>Enterobius</taxon>
    </lineage>
</organism>
<proteinExistence type="predicted"/>
<dbReference type="WBParaSite" id="EVEC_0000143701-mRNA-1">
    <property type="protein sequence ID" value="EVEC_0000143701-mRNA-1"/>
    <property type="gene ID" value="EVEC_0000143701"/>
</dbReference>
<gene>
    <name evidence="1" type="ORF">EVEC_LOCUS1145</name>
</gene>
<accession>A0A0N4UVH0</accession>
<dbReference type="EMBL" id="UXUI01007174">
    <property type="protein sequence ID" value="VDD86002.1"/>
    <property type="molecule type" value="Genomic_DNA"/>
</dbReference>
<protein>
    <submittedName>
        <fullName evidence="1 3">Uncharacterized protein</fullName>
    </submittedName>
</protein>
<sequence>MVNEESMNVLQLLRVLIQFNKTTTSTLLESLQLILQKMSRRVLVNPGN</sequence>
<evidence type="ECO:0000313" key="2">
    <source>
        <dbReference type="Proteomes" id="UP000274131"/>
    </source>
</evidence>
<evidence type="ECO:0000313" key="3">
    <source>
        <dbReference type="WBParaSite" id="EVEC_0000143701-mRNA-1"/>
    </source>
</evidence>
<evidence type="ECO:0000313" key="1">
    <source>
        <dbReference type="EMBL" id="VDD86002.1"/>
    </source>
</evidence>
<dbReference type="Proteomes" id="UP000274131">
    <property type="component" value="Unassembled WGS sequence"/>
</dbReference>
<reference evidence="1 2" key="2">
    <citation type="submission" date="2018-10" db="EMBL/GenBank/DDBJ databases">
        <authorList>
            <consortium name="Pathogen Informatics"/>
        </authorList>
    </citation>
    <scope>NUCLEOTIDE SEQUENCE [LARGE SCALE GENOMIC DNA]</scope>
</reference>
<keyword evidence="2" id="KW-1185">Reference proteome</keyword>